<sequence length="112" mass="12293">MGNDFVVVDESGWDTGMGNERVVMHEGAEGAEGAETEDEGVFFDSDYDMSEDDRLFDKYVDVGVEGNEYISEGMYNRLQDGEGEEDCVGSNGEFASGSTVRKRLSLQLKAIV</sequence>
<comment type="caution">
    <text evidence="1">The sequence shown here is derived from an EMBL/GenBank/DDBJ whole genome shotgun (WGS) entry which is preliminary data.</text>
</comment>
<accession>A0AAE2CLI1</accession>
<reference evidence="1" key="1">
    <citation type="submission" date="2020-06" db="EMBL/GenBank/DDBJ databases">
        <authorList>
            <person name="Li T."/>
            <person name="Hu X."/>
            <person name="Zhang T."/>
            <person name="Song X."/>
            <person name="Zhang H."/>
            <person name="Dai N."/>
            <person name="Sheng W."/>
            <person name="Hou X."/>
            <person name="Wei L."/>
        </authorList>
    </citation>
    <scope>NUCLEOTIDE SEQUENCE</scope>
    <source>
        <strain evidence="1">3651</strain>
        <tissue evidence="1">Leaf</tissue>
    </source>
</reference>
<name>A0AAE2CLI1_9LAMI</name>
<gene>
    <name evidence="1" type="ORF">Salat_1401900</name>
</gene>
<dbReference type="Proteomes" id="UP001293254">
    <property type="component" value="Unassembled WGS sequence"/>
</dbReference>
<evidence type="ECO:0000313" key="1">
    <source>
        <dbReference type="EMBL" id="KAK4426334.1"/>
    </source>
</evidence>
<keyword evidence="2" id="KW-1185">Reference proteome</keyword>
<protein>
    <submittedName>
        <fullName evidence="1">Uncharacterized protein</fullName>
    </submittedName>
</protein>
<reference evidence="1" key="2">
    <citation type="journal article" date="2024" name="Plant">
        <title>Genomic evolution and insights into agronomic trait innovations of Sesamum species.</title>
        <authorList>
            <person name="Miao H."/>
            <person name="Wang L."/>
            <person name="Qu L."/>
            <person name="Liu H."/>
            <person name="Sun Y."/>
            <person name="Le M."/>
            <person name="Wang Q."/>
            <person name="Wei S."/>
            <person name="Zheng Y."/>
            <person name="Lin W."/>
            <person name="Duan Y."/>
            <person name="Cao H."/>
            <person name="Xiong S."/>
            <person name="Wang X."/>
            <person name="Wei L."/>
            <person name="Li C."/>
            <person name="Ma Q."/>
            <person name="Ju M."/>
            <person name="Zhao R."/>
            <person name="Li G."/>
            <person name="Mu C."/>
            <person name="Tian Q."/>
            <person name="Mei H."/>
            <person name="Zhang T."/>
            <person name="Gao T."/>
            <person name="Zhang H."/>
        </authorList>
    </citation>
    <scope>NUCLEOTIDE SEQUENCE</scope>
    <source>
        <strain evidence="1">3651</strain>
    </source>
</reference>
<evidence type="ECO:0000313" key="2">
    <source>
        <dbReference type="Proteomes" id="UP001293254"/>
    </source>
</evidence>
<dbReference type="AlphaFoldDB" id="A0AAE2CLI1"/>
<organism evidence="1 2">
    <name type="scientific">Sesamum alatum</name>
    <dbReference type="NCBI Taxonomy" id="300844"/>
    <lineage>
        <taxon>Eukaryota</taxon>
        <taxon>Viridiplantae</taxon>
        <taxon>Streptophyta</taxon>
        <taxon>Embryophyta</taxon>
        <taxon>Tracheophyta</taxon>
        <taxon>Spermatophyta</taxon>
        <taxon>Magnoliopsida</taxon>
        <taxon>eudicotyledons</taxon>
        <taxon>Gunneridae</taxon>
        <taxon>Pentapetalae</taxon>
        <taxon>asterids</taxon>
        <taxon>lamiids</taxon>
        <taxon>Lamiales</taxon>
        <taxon>Pedaliaceae</taxon>
        <taxon>Sesamum</taxon>
    </lineage>
</organism>
<dbReference type="EMBL" id="JACGWO010000005">
    <property type="protein sequence ID" value="KAK4426334.1"/>
    <property type="molecule type" value="Genomic_DNA"/>
</dbReference>
<proteinExistence type="predicted"/>